<dbReference type="SUPFAM" id="SSF102114">
    <property type="entry name" value="Radical SAM enzymes"/>
    <property type="match status" value="1"/>
</dbReference>
<dbReference type="GO" id="GO:0046872">
    <property type="term" value="F:metal ion binding"/>
    <property type="evidence" value="ECO:0007669"/>
    <property type="project" value="UniProtKB-KW"/>
</dbReference>
<dbReference type="OrthoDB" id="9778883at2"/>
<feature type="domain" description="Radical SAM core" evidence="7">
    <location>
        <begin position="67"/>
        <end position="295"/>
    </location>
</feature>
<keyword evidence="2 6" id="KW-0949">S-adenosyl-L-methionine</keyword>
<dbReference type="InterPro" id="IPR034457">
    <property type="entry name" value="Organic_radical-activating"/>
</dbReference>
<evidence type="ECO:0000313" key="8">
    <source>
        <dbReference type="EMBL" id="SDH41710.1"/>
    </source>
</evidence>
<dbReference type="CDD" id="cd01335">
    <property type="entry name" value="Radical_SAM"/>
    <property type="match status" value="1"/>
</dbReference>
<dbReference type="InterPro" id="IPR006638">
    <property type="entry name" value="Elp3/MiaA/NifB-like_rSAM"/>
</dbReference>
<dbReference type="AlphaFoldDB" id="A0A1G8C9Y1"/>
<dbReference type="InterPro" id="IPR058240">
    <property type="entry name" value="rSAM_sf"/>
</dbReference>
<evidence type="ECO:0000259" key="7">
    <source>
        <dbReference type="PROSITE" id="PS51918"/>
    </source>
</evidence>
<keyword evidence="9" id="KW-1185">Reference proteome</keyword>
<accession>A0A1G8C9Y1</accession>
<feature type="binding site" evidence="6">
    <location>
        <position position="89"/>
    </location>
    <ligand>
        <name>[4Fe-4S] cluster</name>
        <dbReference type="ChEBI" id="CHEBI:49883"/>
        <note>4Fe-4S-S-AdoMet</note>
    </ligand>
</feature>
<dbReference type="STRING" id="504805.SAMN05421505_11594"/>
<keyword evidence="4 6" id="KW-0408">Iron</keyword>
<feature type="binding site" evidence="6">
    <location>
        <position position="82"/>
    </location>
    <ligand>
        <name>[4Fe-4S] cluster</name>
        <dbReference type="ChEBI" id="CHEBI:49883"/>
        <note>4Fe-4S-S-AdoMet</note>
    </ligand>
</feature>
<dbReference type="GO" id="GO:0051539">
    <property type="term" value="F:4 iron, 4 sulfur cluster binding"/>
    <property type="evidence" value="ECO:0007669"/>
    <property type="project" value="UniProtKB-KW"/>
</dbReference>
<keyword evidence="3 6" id="KW-0479">Metal-binding</keyword>
<evidence type="ECO:0000256" key="5">
    <source>
        <dbReference type="ARBA" id="ARBA00023014"/>
    </source>
</evidence>
<reference evidence="8 9" key="1">
    <citation type="submission" date="2016-10" db="EMBL/GenBank/DDBJ databases">
        <authorList>
            <person name="de Groot N.N."/>
        </authorList>
    </citation>
    <scope>NUCLEOTIDE SEQUENCE [LARGE SCALE GENOMIC DNA]</scope>
    <source>
        <strain evidence="8 9">CPCC 201354</strain>
    </source>
</reference>
<gene>
    <name evidence="8" type="ORF">SAMN05421505_11594</name>
</gene>
<dbReference type="EMBL" id="FNCN01000015">
    <property type="protein sequence ID" value="SDH41710.1"/>
    <property type="molecule type" value="Genomic_DNA"/>
</dbReference>
<dbReference type="PANTHER" id="PTHR30352">
    <property type="entry name" value="PYRUVATE FORMATE-LYASE-ACTIVATING ENZYME"/>
    <property type="match status" value="1"/>
</dbReference>
<comment type="cofactor">
    <cofactor evidence="6">
        <name>[4Fe-4S] cluster</name>
        <dbReference type="ChEBI" id="CHEBI:49883"/>
    </cofactor>
    <text evidence="6">Binds 1 [4Fe-4S] cluster. The cluster is coordinated with 3 cysteines and an exchangeable S-adenosyl-L-methionine.</text>
</comment>
<dbReference type="InterPro" id="IPR016431">
    <property type="entry name" value="Pyrv-formate_lyase-activ_prd"/>
</dbReference>
<keyword evidence="5 6" id="KW-0411">Iron-sulfur</keyword>
<keyword evidence="1" id="KW-0004">4Fe-4S</keyword>
<dbReference type="InterPro" id="IPR027596">
    <property type="entry name" value="AmmeMemoSam_rS"/>
</dbReference>
<dbReference type="InterPro" id="IPR013785">
    <property type="entry name" value="Aldolase_TIM"/>
</dbReference>
<evidence type="ECO:0000256" key="2">
    <source>
        <dbReference type="ARBA" id="ARBA00022691"/>
    </source>
</evidence>
<evidence type="ECO:0000256" key="3">
    <source>
        <dbReference type="ARBA" id="ARBA00022723"/>
    </source>
</evidence>
<evidence type="ECO:0000256" key="1">
    <source>
        <dbReference type="ARBA" id="ARBA00022485"/>
    </source>
</evidence>
<evidence type="ECO:0000256" key="6">
    <source>
        <dbReference type="PIRSR" id="PIRSR004869-50"/>
    </source>
</evidence>
<dbReference type="Proteomes" id="UP000198923">
    <property type="component" value="Unassembled WGS sequence"/>
</dbReference>
<dbReference type="PIRSF" id="PIRSF004869">
    <property type="entry name" value="PflX_prd"/>
    <property type="match status" value="1"/>
</dbReference>
<organism evidence="8 9">
    <name type="scientific">Sinosporangium album</name>
    <dbReference type="NCBI Taxonomy" id="504805"/>
    <lineage>
        <taxon>Bacteria</taxon>
        <taxon>Bacillati</taxon>
        <taxon>Actinomycetota</taxon>
        <taxon>Actinomycetes</taxon>
        <taxon>Streptosporangiales</taxon>
        <taxon>Streptosporangiaceae</taxon>
        <taxon>Sinosporangium</taxon>
    </lineage>
</organism>
<name>A0A1G8C9Y1_9ACTN</name>
<sequence length="335" mass="35798">MDWTPAGLFTVEAGRLQCALCPLRCVLDDGEVGRCQVRRRRGDLMETATFATSVRHKDAVERKPFYHYRPGSTALTIAAPGCTFRCDYCVNHRLSQFGREGGLPWAATPVDPAGLVASAAAEGASVALSYTEPSLAVELTLALAEYGAAAGVDVLWKSNGFLTPETTALAAPALAAVNIDLKAGDEHAHHRVTGAPLRPVLTTIRAMVELGVWVEVSTPLIPGCSSEPGQLSRIARLIAEIDADIPWHLLRFTPAFQRTGTVPTGPEALRDAVAIGRDAGLRHVYVERALGATGRATRCPGCGAEAVRRGVWTTEAVRMTDGRCNACGHRIPGRW</sequence>
<evidence type="ECO:0000256" key="4">
    <source>
        <dbReference type="ARBA" id="ARBA00023004"/>
    </source>
</evidence>
<dbReference type="SMART" id="SM00729">
    <property type="entry name" value="Elp3"/>
    <property type="match status" value="1"/>
</dbReference>
<evidence type="ECO:0000313" key="9">
    <source>
        <dbReference type="Proteomes" id="UP000198923"/>
    </source>
</evidence>
<dbReference type="SFLD" id="SFLDS00029">
    <property type="entry name" value="Radical_SAM"/>
    <property type="match status" value="1"/>
</dbReference>
<dbReference type="Pfam" id="PF04055">
    <property type="entry name" value="Radical_SAM"/>
    <property type="match status" value="1"/>
</dbReference>
<keyword evidence="8" id="KW-0670">Pyruvate</keyword>
<keyword evidence="8" id="KW-0456">Lyase</keyword>
<dbReference type="RefSeq" id="WP_093171533.1">
    <property type="nucleotide sequence ID" value="NZ_FNCN01000015.1"/>
</dbReference>
<dbReference type="GO" id="GO:0016829">
    <property type="term" value="F:lyase activity"/>
    <property type="evidence" value="ECO:0007669"/>
    <property type="project" value="UniProtKB-KW"/>
</dbReference>
<dbReference type="PROSITE" id="PS51918">
    <property type="entry name" value="RADICAL_SAM"/>
    <property type="match status" value="1"/>
</dbReference>
<dbReference type="SFLD" id="SFLDG01101">
    <property type="entry name" value="Uncharacterised_Radical_SAM_Su"/>
    <property type="match status" value="1"/>
</dbReference>
<dbReference type="InterPro" id="IPR007197">
    <property type="entry name" value="rSAM"/>
</dbReference>
<proteinExistence type="predicted"/>
<dbReference type="Gene3D" id="3.20.20.70">
    <property type="entry name" value="Aldolase class I"/>
    <property type="match status" value="1"/>
</dbReference>
<dbReference type="PANTHER" id="PTHR30352:SF5">
    <property type="entry name" value="PYRUVATE FORMATE-LYASE 1-ACTIVATING ENZYME"/>
    <property type="match status" value="1"/>
</dbReference>
<protein>
    <submittedName>
        <fullName evidence="8">Pyruvate formate lyase activating enzyme</fullName>
    </submittedName>
</protein>
<feature type="binding site" evidence="6">
    <location>
        <position position="86"/>
    </location>
    <ligand>
        <name>[4Fe-4S] cluster</name>
        <dbReference type="ChEBI" id="CHEBI:49883"/>
        <note>4Fe-4S-S-AdoMet</note>
    </ligand>
</feature>